<dbReference type="InterPro" id="IPR027038">
    <property type="entry name" value="RanGap"/>
</dbReference>
<proteinExistence type="predicted"/>
<reference evidence="5" key="1">
    <citation type="submission" date="2023-10" db="EMBL/GenBank/DDBJ databases">
        <authorList>
            <person name="Chen Y."/>
            <person name="Shah S."/>
            <person name="Dougan E. K."/>
            <person name="Thang M."/>
            <person name="Chan C."/>
        </authorList>
    </citation>
    <scope>NUCLEOTIDE SEQUENCE [LARGE SCALE GENOMIC DNA]</scope>
</reference>
<keyword evidence="1" id="KW-0343">GTPase activation</keyword>
<feature type="region of interest" description="Disordered" evidence="4">
    <location>
        <begin position="187"/>
        <end position="213"/>
    </location>
</feature>
<gene>
    <name evidence="5" type="ORF">PCOR1329_LOCUS61338</name>
</gene>
<evidence type="ECO:0000256" key="2">
    <source>
        <dbReference type="ARBA" id="ARBA00022614"/>
    </source>
</evidence>
<dbReference type="PANTHER" id="PTHR24113">
    <property type="entry name" value="RAN GTPASE-ACTIVATING PROTEIN 1"/>
    <property type="match status" value="1"/>
</dbReference>
<comment type="caution">
    <text evidence="5">The sequence shown here is derived from an EMBL/GenBank/DDBJ whole genome shotgun (WGS) entry which is preliminary data.</text>
</comment>
<dbReference type="PANTHER" id="PTHR24113:SF12">
    <property type="entry name" value="RAN GTPASE-ACTIVATING PROTEIN 1"/>
    <property type="match status" value="1"/>
</dbReference>
<organism evidence="5 6">
    <name type="scientific">Prorocentrum cordatum</name>
    <dbReference type="NCBI Taxonomy" id="2364126"/>
    <lineage>
        <taxon>Eukaryota</taxon>
        <taxon>Sar</taxon>
        <taxon>Alveolata</taxon>
        <taxon>Dinophyceae</taxon>
        <taxon>Prorocentrales</taxon>
        <taxon>Prorocentraceae</taxon>
        <taxon>Prorocentrum</taxon>
    </lineage>
</organism>
<sequence>MAAPPQKRPRAAAGRRRRSDLPERPRCNPEQPGPVGSAGARLWRAAEGQDPDVLWPGARGLELLSGLAAAVPSRGPAGAFAGEHQARRAHNAQAPRTAAQPGDSPPCAAPAVAADAAVWSWSGLAAGLNQDLRERARPTSRGRLGLQMRPQSSGALEARRGSSAGEAIEFEEAREWRKSVLLPCQPSGLKRFGSPPRQPWRGPARGCREAPRHRRTRMRLVDPPAWGRPARGCREAHRRAARRFAAPHRAGAHREAAGRRPATAAPRGASAPRAKQPTAEPLLFGSAPGPEVQDASSAWQAHVLRKGAALFDAAAAAQPAPRRQDCGGQGQGPERRRGKRSNTAEALKVAREALSTQHAAMLGGEPETPPAGAAVAREDLGDRRGAVAWAPRGAAATPTGGAAVLALPGEDAATAVAWNASHMPALREVEVPEEKLEIWDRLRGDEIEPVLTSGAVCLLSAQALIQMDKAGTKLLPRQAAPPEAHASTSELQAGTPLHNTSSLPVVCVSHCWLRPDHPDPRGHNLRTLSRALGLLVKERGGEWGVFLDFACIHQNCRDAHGVPTQATFKWLETEGRLADGAVGRFDAEETLFKQALGGLGTLYTHQHTTVFMLTALPPSYDYQDKHARAGDVAPYTERGWCFCEASWACMVKSFDKVLDLALDDGAASYLHLESVCKPSWRPALLPSRFAEQLADKSFTNGPTDGLLVARLYREAFELRFRQIEVLNFCGVSAEAAAAVLEVVASSATPALRELNLDGNDLPPAVAQTLGEALLRAPALHLLLLASNSVGDVGARALATALPRAPALRQLGLSCNGVGYAGAKALALALPRAPALQRLDLGRNGVGDFGARELALALPRAMALQELDLCNNGIGELGARALAHALPRALALRVLLLDHNAAGEIGARALAQALLGAPALQQLSLRANLFGAEAESALRADGAAAGIRVCVD</sequence>
<evidence type="ECO:0000256" key="4">
    <source>
        <dbReference type="SAM" id="MobiDB-lite"/>
    </source>
</evidence>
<dbReference type="EMBL" id="CAUYUJ010017715">
    <property type="protein sequence ID" value="CAK0877218.1"/>
    <property type="molecule type" value="Genomic_DNA"/>
</dbReference>
<feature type="region of interest" description="Disordered" evidence="4">
    <location>
        <begin position="476"/>
        <end position="497"/>
    </location>
</feature>
<dbReference type="SUPFAM" id="SSF52047">
    <property type="entry name" value="RNI-like"/>
    <property type="match status" value="1"/>
</dbReference>
<dbReference type="SMART" id="SM00368">
    <property type="entry name" value="LRR_RI"/>
    <property type="match status" value="7"/>
</dbReference>
<feature type="region of interest" description="Disordered" evidence="4">
    <location>
        <begin position="1"/>
        <end position="44"/>
    </location>
</feature>
<feature type="region of interest" description="Disordered" evidence="4">
    <location>
        <begin position="230"/>
        <end position="293"/>
    </location>
</feature>
<keyword evidence="6" id="KW-1185">Reference proteome</keyword>
<dbReference type="InterPro" id="IPR032675">
    <property type="entry name" value="LRR_dom_sf"/>
</dbReference>
<evidence type="ECO:0000256" key="1">
    <source>
        <dbReference type="ARBA" id="ARBA00022468"/>
    </source>
</evidence>
<feature type="region of interest" description="Disordered" evidence="4">
    <location>
        <begin position="132"/>
        <end position="161"/>
    </location>
</feature>
<feature type="compositionally biased region" description="Polar residues" evidence="4">
    <location>
        <begin position="486"/>
        <end position="497"/>
    </location>
</feature>
<evidence type="ECO:0000313" key="5">
    <source>
        <dbReference type="EMBL" id="CAK0877218.1"/>
    </source>
</evidence>
<dbReference type="InterPro" id="IPR001611">
    <property type="entry name" value="Leu-rich_rpt"/>
</dbReference>
<name>A0ABN9VY83_9DINO</name>
<evidence type="ECO:0000256" key="3">
    <source>
        <dbReference type="ARBA" id="ARBA00022737"/>
    </source>
</evidence>
<dbReference type="Gene3D" id="3.80.10.10">
    <property type="entry name" value="Ribonuclease Inhibitor"/>
    <property type="match status" value="2"/>
</dbReference>
<evidence type="ECO:0000313" key="6">
    <source>
        <dbReference type="Proteomes" id="UP001189429"/>
    </source>
</evidence>
<feature type="region of interest" description="Disordered" evidence="4">
    <location>
        <begin position="76"/>
        <end position="109"/>
    </location>
</feature>
<feature type="compositionally biased region" description="Basic residues" evidence="4">
    <location>
        <begin position="236"/>
        <end position="246"/>
    </location>
</feature>
<accession>A0ABN9VY83</accession>
<protein>
    <recommendedName>
        <fullName evidence="7">Protein NLRC3</fullName>
    </recommendedName>
</protein>
<feature type="compositionally biased region" description="Low complexity" evidence="4">
    <location>
        <begin position="259"/>
        <end position="274"/>
    </location>
</feature>
<feature type="compositionally biased region" description="Basic residues" evidence="4">
    <location>
        <begin position="7"/>
        <end position="18"/>
    </location>
</feature>
<keyword evidence="3" id="KW-0677">Repeat</keyword>
<keyword evidence="2" id="KW-0433">Leucine-rich repeat</keyword>
<feature type="region of interest" description="Disordered" evidence="4">
    <location>
        <begin position="314"/>
        <end position="344"/>
    </location>
</feature>
<evidence type="ECO:0008006" key="7">
    <source>
        <dbReference type="Google" id="ProtNLM"/>
    </source>
</evidence>
<dbReference type="Pfam" id="PF13516">
    <property type="entry name" value="LRR_6"/>
    <property type="match status" value="3"/>
</dbReference>
<dbReference type="Proteomes" id="UP001189429">
    <property type="component" value="Unassembled WGS sequence"/>
</dbReference>